<gene>
    <name evidence="1" type="ordered locus">TEPIRE1_2625</name>
</gene>
<name>F4LTU6_TEPAE</name>
<accession>L0S6L4</accession>
<dbReference type="Proteomes" id="UP000010802">
    <property type="component" value="Chromosome"/>
</dbReference>
<keyword evidence="2" id="KW-1185">Reference proteome</keyword>
<dbReference type="KEGG" id="tep:TepRe1_2442"/>
<dbReference type="OrthoDB" id="1666638at2"/>
<dbReference type="EMBL" id="HF563609">
    <property type="protein sequence ID" value="CCP27493.1"/>
    <property type="molecule type" value="Genomic_DNA"/>
</dbReference>
<protein>
    <submittedName>
        <fullName evidence="1">Uncharacterized protein</fullName>
    </submittedName>
</protein>
<organism evidence="1 2">
    <name type="scientific">Tepidanaerobacter acetatoxydans (strain DSM 21804 / JCM 16047 / Re1)</name>
    <dbReference type="NCBI Taxonomy" id="1209989"/>
    <lineage>
        <taxon>Bacteria</taxon>
        <taxon>Bacillati</taxon>
        <taxon>Bacillota</taxon>
        <taxon>Clostridia</taxon>
        <taxon>Thermosediminibacterales</taxon>
        <taxon>Tepidanaerobacteraceae</taxon>
        <taxon>Tepidanaerobacter</taxon>
    </lineage>
</organism>
<dbReference type="AlphaFoldDB" id="F4LTU6"/>
<reference evidence="2" key="1">
    <citation type="journal article" date="2013" name="Genome Announc.">
        <title>First genome sequence of a syntrophic acetate-oxidizing bacterium, Tepidanaerobacter acetatoxydans strain Re1.</title>
        <authorList>
            <person name="Manzoor S."/>
            <person name="Bongcam-Rudloff E."/>
            <person name="Schnurer A."/>
            <person name="Muller B."/>
        </authorList>
    </citation>
    <scope>NUCLEOTIDE SEQUENCE [LARGE SCALE GENOMIC DNA]</scope>
    <source>
        <strain evidence="2">Re1</strain>
    </source>
</reference>
<dbReference type="HOGENOM" id="CLU_187470_0_0_9"/>
<dbReference type="RefSeq" id="WP_013779462.1">
    <property type="nucleotide sequence ID" value="NC_015519.1"/>
</dbReference>
<evidence type="ECO:0000313" key="1">
    <source>
        <dbReference type="EMBL" id="CCP27493.1"/>
    </source>
</evidence>
<accession>F4LTU6</accession>
<dbReference type="eggNOG" id="ENOG5032ZFM">
    <property type="taxonomic scope" value="Bacteria"/>
</dbReference>
<dbReference type="PATRIC" id="fig|1209989.3.peg.3014"/>
<evidence type="ECO:0000313" key="2">
    <source>
        <dbReference type="Proteomes" id="UP000010802"/>
    </source>
</evidence>
<dbReference type="KEGG" id="tae:TepiRe1_2625"/>
<sequence length="64" mass="7002">MFYVKAKINDAVEIAAEIHDDNVFCTCPGCGCEVEVDLAEVFSNSDSDLYGTAVYCTKCRLEGK</sequence>
<dbReference type="STRING" id="1209989.TepRe1_2442"/>
<proteinExistence type="predicted"/>